<evidence type="ECO:0008006" key="3">
    <source>
        <dbReference type="Google" id="ProtNLM"/>
    </source>
</evidence>
<dbReference type="Proteomes" id="UP000005952">
    <property type="component" value="Chromosome"/>
</dbReference>
<keyword evidence="2" id="KW-1185">Reference proteome</keyword>
<accession>N0B2H9</accession>
<dbReference type="EMBL" id="CP005587">
    <property type="protein sequence ID" value="AGK57724.1"/>
    <property type="molecule type" value="Genomic_DNA"/>
</dbReference>
<dbReference type="InterPro" id="IPR031796">
    <property type="entry name" value="DUF5076"/>
</dbReference>
<reference evidence="1 2" key="1">
    <citation type="journal article" date="2013" name="Genome Announc.">
        <title>Genome sequences for three denitrifying bacterial strains isolated from a uranium- and nitrate-contaminated subsurface environment.</title>
        <authorList>
            <person name="Venkatramanan R."/>
            <person name="Prakash O."/>
            <person name="Woyke T."/>
            <person name="Chain P."/>
            <person name="Goodwin L.A."/>
            <person name="Watson D."/>
            <person name="Brooks S."/>
            <person name="Kostka J.E."/>
            <person name="Green S.J."/>
        </authorList>
    </citation>
    <scope>NUCLEOTIDE SEQUENCE [LARGE SCALE GENOMIC DNA]</scope>
    <source>
        <strain evidence="1 2">1NES1</strain>
    </source>
</reference>
<dbReference type="OrthoDB" id="7558075at2"/>
<dbReference type="Pfam" id="PF16826">
    <property type="entry name" value="DUF5076"/>
    <property type="match status" value="1"/>
</dbReference>
<protein>
    <recommendedName>
        <fullName evidence="3">DUF5076 domain-containing protein</fullName>
    </recommendedName>
</protein>
<dbReference type="HOGENOM" id="CLU_158041_1_0_5"/>
<sequence>MSNLQDTERPLELDIPDGVPEAQQAVELIRAWVADGALMVTINGEALGDQLQDWGRLLAQIGHHVAHSAALNGQKGERQSLDEIRKGFDAMLPRNESKLSGKVRRRSVH</sequence>
<proteinExistence type="predicted"/>
<dbReference type="RefSeq" id="WP_015597759.1">
    <property type="nucleotide sequence ID" value="NC_021172.1"/>
</dbReference>
<dbReference type="STRING" id="670307.HYPDE_30248"/>
<evidence type="ECO:0000313" key="1">
    <source>
        <dbReference type="EMBL" id="AGK57724.1"/>
    </source>
</evidence>
<dbReference type="KEGG" id="hdt:HYPDE_30248"/>
<organism evidence="1 2">
    <name type="scientific">Hyphomicrobium denitrificans 1NES1</name>
    <dbReference type="NCBI Taxonomy" id="670307"/>
    <lineage>
        <taxon>Bacteria</taxon>
        <taxon>Pseudomonadati</taxon>
        <taxon>Pseudomonadota</taxon>
        <taxon>Alphaproteobacteria</taxon>
        <taxon>Hyphomicrobiales</taxon>
        <taxon>Hyphomicrobiaceae</taxon>
        <taxon>Hyphomicrobium</taxon>
    </lineage>
</organism>
<gene>
    <name evidence="1" type="ORF">HYPDE_30248</name>
</gene>
<dbReference type="AlphaFoldDB" id="N0B2H9"/>
<dbReference type="Gene3D" id="3.30.2370.10">
    <property type="entry name" value="putative pyruvate dehydrogenase"/>
    <property type="match status" value="1"/>
</dbReference>
<evidence type="ECO:0000313" key="2">
    <source>
        <dbReference type="Proteomes" id="UP000005952"/>
    </source>
</evidence>
<name>N0B2H9_9HYPH</name>